<dbReference type="HOGENOM" id="CLU_2257323_0_0_2"/>
<feature type="coiled-coil region" evidence="1">
    <location>
        <begin position="11"/>
        <end position="38"/>
    </location>
</feature>
<gene>
    <name evidence="2" type="ordered locus">Hbut_0748</name>
</gene>
<protein>
    <submittedName>
        <fullName evidence="2">Uncharacterized protein</fullName>
    </submittedName>
</protein>
<dbReference type="EnsemblBacteria" id="ABM80602">
    <property type="protein sequence ID" value="ABM80602"/>
    <property type="gene ID" value="Hbut_0748"/>
</dbReference>
<proteinExistence type="predicted"/>
<dbReference type="AlphaFoldDB" id="A2BKU1"/>
<keyword evidence="1" id="KW-0175">Coiled coil</keyword>
<dbReference type="EMBL" id="CP000493">
    <property type="protein sequence ID" value="ABM80602.1"/>
    <property type="molecule type" value="Genomic_DNA"/>
</dbReference>
<dbReference type="GeneID" id="4782131"/>
<evidence type="ECO:0000256" key="1">
    <source>
        <dbReference type="SAM" id="Coils"/>
    </source>
</evidence>
<evidence type="ECO:0000313" key="2">
    <source>
        <dbReference type="EMBL" id="ABM80602.1"/>
    </source>
</evidence>
<dbReference type="eggNOG" id="arCOG03590">
    <property type="taxonomic scope" value="Archaea"/>
</dbReference>
<dbReference type="RefSeq" id="WP_011821920.1">
    <property type="nucleotide sequence ID" value="NC_008818.1"/>
</dbReference>
<name>A2BKU1_HYPBU</name>
<evidence type="ECO:0000313" key="3">
    <source>
        <dbReference type="Proteomes" id="UP000002593"/>
    </source>
</evidence>
<sequence>MSGYVELKVPRSGLQVLLRAIEAKARRLELEITATLSRIRMFEEKYGMKSEEFLSRYMRGELGDREEYMEWYGELVFLEKARKELEELKKIAGTASPRIPGKG</sequence>
<reference evidence="2 3" key="1">
    <citation type="journal article" date="2007" name="Archaea">
        <title>The genome of Hyperthermus butylicus: a sulfur-reducing, peptide fermenting, neutrophilic Crenarchaeote growing up to 108 degrees C.</title>
        <authorList>
            <person name="Brugger K."/>
            <person name="Chen L."/>
            <person name="Stark M."/>
            <person name="Zibat A."/>
            <person name="Redder P."/>
            <person name="Ruepp A."/>
            <person name="Awayez M."/>
            <person name="She Q."/>
            <person name="Garrett R.A."/>
            <person name="Klenk H.P."/>
        </authorList>
    </citation>
    <scope>NUCLEOTIDE SEQUENCE [LARGE SCALE GENOMIC DNA]</scope>
    <source>
        <strain evidence="3">DSM 5456 / JCM 9403 / PLM1-5</strain>
    </source>
</reference>
<organism evidence="2 3">
    <name type="scientific">Hyperthermus butylicus (strain DSM 5456 / JCM 9403 / PLM1-5)</name>
    <dbReference type="NCBI Taxonomy" id="415426"/>
    <lineage>
        <taxon>Archaea</taxon>
        <taxon>Thermoproteota</taxon>
        <taxon>Thermoprotei</taxon>
        <taxon>Desulfurococcales</taxon>
        <taxon>Pyrodictiaceae</taxon>
        <taxon>Hyperthermus</taxon>
    </lineage>
</organism>
<accession>A2BKU1</accession>
<keyword evidence="3" id="KW-1185">Reference proteome</keyword>
<dbReference type="Proteomes" id="UP000002593">
    <property type="component" value="Chromosome"/>
</dbReference>
<dbReference type="KEGG" id="hbu:Hbut_0748"/>